<dbReference type="Gene3D" id="1.10.340.70">
    <property type="match status" value="1"/>
</dbReference>
<dbReference type="Proteomes" id="UP000765509">
    <property type="component" value="Unassembled WGS sequence"/>
</dbReference>
<reference evidence="1" key="1">
    <citation type="submission" date="2021-03" db="EMBL/GenBank/DDBJ databases">
        <title>Draft genome sequence of rust myrtle Austropuccinia psidii MF-1, a brazilian biotype.</title>
        <authorList>
            <person name="Quecine M.C."/>
            <person name="Pachon D.M.R."/>
            <person name="Bonatelli M.L."/>
            <person name="Correr F.H."/>
            <person name="Franceschini L.M."/>
            <person name="Leite T.F."/>
            <person name="Margarido G.R.A."/>
            <person name="Almeida C.A."/>
            <person name="Ferrarezi J.A."/>
            <person name="Labate C.A."/>
        </authorList>
    </citation>
    <scope>NUCLEOTIDE SEQUENCE</scope>
    <source>
        <strain evidence="1">MF-1</strain>
    </source>
</reference>
<keyword evidence="2" id="KW-1185">Reference proteome</keyword>
<sequence>MRNCSILCPFPIKDSKDKSLIQALDEIWKKEYDEGRFHLLDGLIYHRTKHTCVITVVDRSLVNCVLKECHESPFSGQNKAESQHRYMVTNLAKDVEEYCKTIERFQKENKSTGKRLGIRENVVSIAGD</sequence>
<gene>
    <name evidence="1" type="ORF">O181_099280</name>
</gene>
<dbReference type="EMBL" id="AVOT02068290">
    <property type="protein sequence ID" value="MBW0559565.1"/>
    <property type="molecule type" value="Genomic_DNA"/>
</dbReference>
<dbReference type="AlphaFoldDB" id="A0A9Q3PFR4"/>
<evidence type="ECO:0000313" key="1">
    <source>
        <dbReference type="EMBL" id="MBW0559565.1"/>
    </source>
</evidence>
<accession>A0A9Q3PFR4</accession>
<comment type="caution">
    <text evidence="1">The sequence shown here is derived from an EMBL/GenBank/DDBJ whole genome shotgun (WGS) entry which is preliminary data.</text>
</comment>
<protein>
    <submittedName>
        <fullName evidence="1">Uncharacterized protein</fullName>
    </submittedName>
</protein>
<proteinExistence type="predicted"/>
<name>A0A9Q3PFR4_9BASI</name>
<evidence type="ECO:0000313" key="2">
    <source>
        <dbReference type="Proteomes" id="UP000765509"/>
    </source>
</evidence>
<organism evidence="1 2">
    <name type="scientific">Austropuccinia psidii MF-1</name>
    <dbReference type="NCBI Taxonomy" id="1389203"/>
    <lineage>
        <taxon>Eukaryota</taxon>
        <taxon>Fungi</taxon>
        <taxon>Dikarya</taxon>
        <taxon>Basidiomycota</taxon>
        <taxon>Pucciniomycotina</taxon>
        <taxon>Pucciniomycetes</taxon>
        <taxon>Pucciniales</taxon>
        <taxon>Sphaerophragmiaceae</taxon>
        <taxon>Austropuccinia</taxon>
    </lineage>
</organism>